<dbReference type="STRING" id="1244869.H261_12401"/>
<evidence type="ECO:0000259" key="1">
    <source>
        <dbReference type="PROSITE" id="PS50972"/>
    </source>
</evidence>
<dbReference type="Proteomes" id="UP000011744">
    <property type="component" value="Unassembled WGS sequence"/>
</dbReference>
<accession>M2Y9E5</accession>
<reference evidence="2 3" key="1">
    <citation type="journal article" date="2014" name="Genome Announc.">
        <title>Draft Genome Sequence of Magnetospirillum sp. Strain SO-1, a Freshwater Magnetotactic Bacterium Isolated from the Ol'khovka River, Russia.</title>
        <authorList>
            <person name="Grouzdev D.S."/>
            <person name="Dziuba M.V."/>
            <person name="Sukhacheva M.S."/>
            <person name="Mardanov A.V."/>
            <person name="Beletskiy A.V."/>
            <person name="Kuznetsov B.B."/>
            <person name="Skryabin K.G."/>
        </authorList>
    </citation>
    <scope>NUCLEOTIDE SEQUENCE [LARGE SCALE GENOMIC DNA]</scope>
    <source>
        <strain evidence="2 3">SO-1</strain>
    </source>
</reference>
<organism evidence="2 3">
    <name type="scientific">Paramagnetospirillum caucaseum</name>
    <dbReference type="NCBI Taxonomy" id="1244869"/>
    <lineage>
        <taxon>Bacteria</taxon>
        <taxon>Pseudomonadati</taxon>
        <taxon>Pseudomonadota</taxon>
        <taxon>Alphaproteobacteria</taxon>
        <taxon>Rhodospirillales</taxon>
        <taxon>Magnetospirillaceae</taxon>
        <taxon>Paramagnetospirillum</taxon>
    </lineage>
</organism>
<evidence type="ECO:0000313" key="2">
    <source>
        <dbReference type="EMBL" id="EME69626.1"/>
    </source>
</evidence>
<dbReference type="AlphaFoldDB" id="M2Y9E5"/>
<dbReference type="InterPro" id="IPR000489">
    <property type="entry name" value="Pterin-binding_dom"/>
</dbReference>
<gene>
    <name evidence="2" type="ORF">H261_12401</name>
</gene>
<dbReference type="PATRIC" id="fig|1244869.3.peg.2503"/>
<sequence length="290" mass="31661">MNEQWTIIGERINPGFKSTKALFETKDIAGIQALAVRQAEAGARYLNVNAGMAGEKDHGFARDMVKAIQEAVPVPLSFDSASPELQRIYLTTYDADKAGGAKPMINSIAETRLDMLDMLAIRPCKVIVMASERLEDGAGRRNVKAQDVIDVARRMVAHTDRLGVPHDDLVIDVSVSAMAADSEGLTRMALDAIRTIGSDPDLAGVHITGGISNIGQQLPAKTTQGADLKHKLECAFLTIATPLGFDTILGTPWKEYHLLPEDDFVMEVFRDFITRSGLDALRQVRKLYKA</sequence>
<dbReference type="SUPFAM" id="SSF51717">
    <property type="entry name" value="Dihydropteroate synthetase-like"/>
    <property type="match status" value="1"/>
</dbReference>
<feature type="domain" description="Pterin-binding" evidence="1">
    <location>
        <begin position="5"/>
        <end position="270"/>
    </location>
</feature>
<protein>
    <submittedName>
        <fullName evidence="2">Dihydropteroate synthase DHPS</fullName>
    </submittedName>
</protein>
<dbReference type="RefSeq" id="WP_008617927.1">
    <property type="nucleotide sequence ID" value="NZ_AONQ01000030.1"/>
</dbReference>
<keyword evidence="3" id="KW-1185">Reference proteome</keyword>
<comment type="caution">
    <text evidence="2">The sequence shown here is derived from an EMBL/GenBank/DDBJ whole genome shotgun (WGS) entry which is preliminary data.</text>
</comment>
<dbReference type="EMBL" id="AONQ01000030">
    <property type="protein sequence ID" value="EME69626.1"/>
    <property type="molecule type" value="Genomic_DNA"/>
</dbReference>
<name>M2Y9E5_9PROT</name>
<dbReference type="OrthoDB" id="9803687at2"/>
<dbReference type="Gene3D" id="3.20.20.20">
    <property type="entry name" value="Dihydropteroate synthase-like"/>
    <property type="match status" value="1"/>
</dbReference>
<dbReference type="Pfam" id="PF00809">
    <property type="entry name" value="Pterin_bind"/>
    <property type="match status" value="1"/>
</dbReference>
<proteinExistence type="predicted"/>
<dbReference type="InterPro" id="IPR011005">
    <property type="entry name" value="Dihydropteroate_synth-like_sf"/>
</dbReference>
<dbReference type="PROSITE" id="PS50972">
    <property type="entry name" value="PTERIN_BINDING"/>
    <property type="match status" value="1"/>
</dbReference>
<dbReference type="GO" id="GO:0042558">
    <property type="term" value="P:pteridine-containing compound metabolic process"/>
    <property type="evidence" value="ECO:0007669"/>
    <property type="project" value="InterPro"/>
</dbReference>
<evidence type="ECO:0000313" key="3">
    <source>
        <dbReference type="Proteomes" id="UP000011744"/>
    </source>
</evidence>
<dbReference type="eggNOG" id="COG1410">
    <property type="taxonomic scope" value="Bacteria"/>
</dbReference>